<accession>A0A411E9E6</accession>
<dbReference type="KEGG" id="mur:EQY75_06185"/>
<name>A0A411E9E6_9FLAO</name>
<dbReference type="EMBL" id="CP035544">
    <property type="protein sequence ID" value="QBA64154.1"/>
    <property type="molecule type" value="Genomic_DNA"/>
</dbReference>
<keyword evidence="2" id="KW-1185">Reference proteome</keyword>
<sequence>MRSFKVYFGFLIFFYFGLVTAQEEHKISILIDTKNASPENTIQWSTGENTKVLDSGEEDPFTFFAQVGDHIRWDAMSLTEPDVPILITSLQYIRGPRIFSKNLLSGTADTEATVIRGGKEYYIYELKFRIGKAGRVHQITSRIRVGD</sequence>
<dbReference type="Proteomes" id="UP000290889">
    <property type="component" value="Chromosome"/>
</dbReference>
<evidence type="ECO:0000313" key="2">
    <source>
        <dbReference type="Proteomes" id="UP000290889"/>
    </source>
</evidence>
<evidence type="ECO:0000313" key="1">
    <source>
        <dbReference type="EMBL" id="QBA64154.1"/>
    </source>
</evidence>
<gene>
    <name evidence="1" type="ORF">EQY75_06185</name>
</gene>
<organism evidence="1 2">
    <name type="scientific">Muriicola soli</name>
    <dbReference type="NCBI Taxonomy" id="2507538"/>
    <lineage>
        <taxon>Bacteria</taxon>
        <taxon>Pseudomonadati</taxon>
        <taxon>Bacteroidota</taxon>
        <taxon>Flavobacteriia</taxon>
        <taxon>Flavobacteriales</taxon>
        <taxon>Flavobacteriaceae</taxon>
        <taxon>Muriicola</taxon>
    </lineage>
</organism>
<dbReference type="RefSeq" id="WP_129603847.1">
    <property type="nucleotide sequence ID" value="NZ_CP035544.1"/>
</dbReference>
<reference evidence="1 2" key="1">
    <citation type="submission" date="2019-01" db="EMBL/GenBank/DDBJ databases">
        <title>Muriicola soli sp. nov., isolated from soil.</title>
        <authorList>
            <person name="Kang H.J."/>
            <person name="Kim S.B."/>
        </authorList>
    </citation>
    <scope>NUCLEOTIDE SEQUENCE [LARGE SCALE GENOMIC DNA]</scope>
    <source>
        <strain evidence="1 2">MMS17-SY002</strain>
    </source>
</reference>
<proteinExistence type="predicted"/>
<dbReference type="OrthoDB" id="1441265at2"/>
<dbReference type="AlphaFoldDB" id="A0A411E9E6"/>
<protein>
    <submittedName>
        <fullName evidence="1">Uncharacterized protein</fullName>
    </submittedName>
</protein>